<name>A0A7I4XV74_HAECO</name>
<feature type="compositionally biased region" description="Basic and acidic residues" evidence="1">
    <location>
        <begin position="444"/>
        <end position="458"/>
    </location>
</feature>
<reference evidence="4" key="1">
    <citation type="submission" date="2020-12" db="UniProtKB">
        <authorList>
            <consortium name="WormBaseParasite"/>
        </authorList>
    </citation>
    <scope>IDENTIFICATION</scope>
    <source>
        <strain evidence="4">MHco3</strain>
    </source>
</reference>
<dbReference type="OrthoDB" id="5868006at2759"/>
<feature type="region of interest" description="Disordered" evidence="1">
    <location>
        <begin position="297"/>
        <end position="430"/>
    </location>
</feature>
<dbReference type="Proteomes" id="UP000025227">
    <property type="component" value="Unplaced"/>
</dbReference>
<accession>A0A7I4XV74</accession>
<feature type="compositionally biased region" description="Polar residues" evidence="1">
    <location>
        <begin position="178"/>
        <end position="193"/>
    </location>
</feature>
<evidence type="ECO:0000256" key="1">
    <source>
        <dbReference type="SAM" id="MobiDB-lite"/>
    </source>
</evidence>
<feature type="compositionally biased region" description="Basic and acidic residues" evidence="1">
    <location>
        <begin position="365"/>
        <end position="379"/>
    </location>
</feature>
<feature type="region of interest" description="Disordered" evidence="1">
    <location>
        <begin position="444"/>
        <end position="486"/>
    </location>
</feature>
<dbReference type="AlphaFoldDB" id="A0A7I4XV74"/>
<organism evidence="3 4">
    <name type="scientific">Haemonchus contortus</name>
    <name type="common">Barber pole worm</name>
    <dbReference type="NCBI Taxonomy" id="6289"/>
    <lineage>
        <taxon>Eukaryota</taxon>
        <taxon>Metazoa</taxon>
        <taxon>Ecdysozoa</taxon>
        <taxon>Nematoda</taxon>
        <taxon>Chromadorea</taxon>
        <taxon>Rhabditida</taxon>
        <taxon>Rhabditina</taxon>
        <taxon>Rhabditomorpha</taxon>
        <taxon>Strongyloidea</taxon>
        <taxon>Trichostrongylidae</taxon>
        <taxon>Haemonchus</taxon>
    </lineage>
</organism>
<evidence type="ECO:0000259" key="2">
    <source>
        <dbReference type="Pfam" id="PF00567"/>
    </source>
</evidence>
<dbReference type="WBParaSite" id="HCON_00015480-00001">
    <property type="protein sequence ID" value="HCON_00015480-00001"/>
    <property type="gene ID" value="HCON_00015480"/>
</dbReference>
<proteinExistence type="predicted"/>
<feature type="region of interest" description="Disordered" evidence="1">
    <location>
        <begin position="49"/>
        <end position="208"/>
    </location>
</feature>
<evidence type="ECO:0000313" key="4">
    <source>
        <dbReference type="WBParaSite" id="HCON_00015480-00001"/>
    </source>
</evidence>
<feature type="compositionally biased region" description="Low complexity" evidence="1">
    <location>
        <begin position="134"/>
        <end position="147"/>
    </location>
</feature>
<keyword evidence="3" id="KW-1185">Reference proteome</keyword>
<dbReference type="Pfam" id="PF00567">
    <property type="entry name" value="TUDOR"/>
    <property type="match status" value="1"/>
</dbReference>
<evidence type="ECO:0000313" key="3">
    <source>
        <dbReference type="Proteomes" id="UP000025227"/>
    </source>
</evidence>
<feature type="domain" description="Tudor" evidence="2">
    <location>
        <begin position="511"/>
        <end position="625"/>
    </location>
</feature>
<dbReference type="Gene3D" id="2.30.30.140">
    <property type="match status" value="1"/>
</dbReference>
<protein>
    <submittedName>
        <fullName evidence="4">Tudor domain-containing protein</fullName>
    </submittedName>
</protein>
<feature type="compositionally biased region" description="Basic and acidic residues" evidence="1">
    <location>
        <begin position="417"/>
        <end position="429"/>
    </location>
</feature>
<feature type="compositionally biased region" description="Polar residues" evidence="1">
    <location>
        <begin position="75"/>
        <end position="95"/>
    </location>
</feature>
<sequence>MCGKDIDTRKFGFNSLENFLQSFKDKFYCRGDRWFGETTEAVENIVQSMATEKSKKGGRSFRKPTFERAPPPGFRSSSRPYDGNHSSKPFTPRNEQQFRHSASDGRLPSFGYGQQNRKPMNDERGTNTSYNIASETASLKSTTSSSTDENQSRELYYDAPPGFDAPSVPQPRRPPSSTANSRASEGLPSSSRTLVPRTVEEPSYPPGLDIEIEGKRVPTPVRSNTVCSGNGGGQPIQLNSLEIARKVFDLLRDFPQGLLLREISQRISLPQNGDEQLSNNAKIGVAVTTYKHTFSMNPMGPNGRVTITPGALRPGSEMRLPTDSERNRSTGTPYLFRQREDSDRARDRRESTRDDNVSGSGFNDRSMRDDPPPYRDDGSQHYTRGPYGSESEGRSSRFSAPAYNQEARRRSPSPIRRQPEDMYSEEERFGQGWGEQRWQHPWRNRADSREPSLDRRYESGGGWPSEQERYPQYSGDMVGNGYPRRRVPQEPKKYECKHIYLMDSSEVPYEESVRVTHFVALDEFYVRFESEEDRYKDMLAQLREDYTGVLESARPQLWMKGDGVAVWLDRQWQRGVVYTPMLNSTSSTIDVFLIDVGKTVAISRDQVLPLHGYYHKPPFAVCCSIGSFDIFRGRRPDLLEECNNMADAFMSAKSGSLVAEITDKIWDDKEKLKVRLCYRQAKKDIFVPDYLVVDKIIDLR</sequence>
<dbReference type="InterPro" id="IPR002999">
    <property type="entry name" value="Tudor"/>
</dbReference>
<dbReference type="SUPFAM" id="SSF63748">
    <property type="entry name" value="Tudor/PWWP/MBT"/>
    <property type="match status" value="1"/>
</dbReference>
<feature type="compositionally biased region" description="Basic and acidic residues" evidence="1">
    <location>
        <begin position="337"/>
        <end position="356"/>
    </location>
</feature>